<reference evidence="1 2" key="1">
    <citation type="submission" date="2018-06" db="EMBL/GenBank/DDBJ databases">
        <title>Whole genome sequencing of Candida tropicalis (genome annotated by CSBL at Korea University).</title>
        <authorList>
            <person name="Ahn J."/>
        </authorList>
    </citation>
    <scope>NUCLEOTIDE SEQUENCE [LARGE SCALE GENOMIC DNA]</scope>
    <source>
        <strain evidence="1 2">ATCC 20962</strain>
    </source>
</reference>
<sequence length="136" mass="15959">MLRFKPQVRLYARLIRLNKQNFGNVLLPQTHLVPKSPKRTRDTLIKQLSQDLYEWQQSAKAGKQHLLCTMVPHMPTAICTWAALNKITKDIINRYQLILRTIDQLPSWLGLPRLPIEMKVESWERNTNRCGDKKSL</sequence>
<keyword evidence="2" id="KW-1185">Reference proteome</keyword>
<comment type="caution">
    <text evidence="1">The sequence shown here is derived from an EMBL/GenBank/DDBJ whole genome shotgun (WGS) entry which is preliminary data.</text>
</comment>
<evidence type="ECO:0000313" key="2">
    <source>
        <dbReference type="Proteomes" id="UP000253472"/>
    </source>
</evidence>
<name>A0A367YKZ2_9ASCO</name>
<dbReference type="OrthoDB" id="10264412at2759"/>
<accession>A0A367YKZ2</accession>
<dbReference type="AlphaFoldDB" id="A0A367YKZ2"/>
<dbReference type="EMBL" id="QLNQ01000010">
    <property type="protein sequence ID" value="RCK66536.1"/>
    <property type="molecule type" value="Genomic_DNA"/>
</dbReference>
<organism evidence="1 2">
    <name type="scientific">Candida viswanathii</name>
    <dbReference type="NCBI Taxonomy" id="5486"/>
    <lineage>
        <taxon>Eukaryota</taxon>
        <taxon>Fungi</taxon>
        <taxon>Dikarya</taxon>
        <taxon>Ascomycota</taxon>
        <taxon>Saccharomycotina</taxon>
        <taxon>Pichiomycetes</taxon>
        <taxon>Debaryomycetaceae</taxon>
        <taxon>Candida/Lodderomyces clade</taxon>
        <taxon>Candida</taxon>
    </lineage>
</organism>
<dbReference type="STRING" id="5486.A0A367YKZ2"/>
<protein>
    <submittedName>
        <fullName evidence="1">Uncharacterized protein</fullName>
    </submittedName>
</protein>
<dbReference type="Proteomes" id="UP000253472">
    <property type="component" value="Unassembled WGS sequence"/>
</dbReference>
<gene>
    <name evidence="1" type="ORF">Cantr_03546</name>
</gene>
<evidence type="ECO:0000313" key="1">
    <source>
        <dbReference type="EMBL" id="RCK66536.1"/>
    </source>
</evidence>
<proteinExistence type="predicted"/>